<sequence length="136" mass="15379">MKLMICGSMHFSKEMLEAKAKIEKLGHKVRVPSDVKECLDNPDLNMDLEYCMRTNIDKQDFDQVAKSDGIVVLNYDKNGIKGYIGGATLMEIGLARHLNKKIFLLQDPPDEKELKYALEVKVARPVILNGDLTRIS</sequence>
<accession>A0A1G2ENB7</accession>
<dbReference type="EMBL" id="MHMM01000017">
    <property type="protein sequence ID" value="OGZ26748.1"/>
    <property type="molecule type" value="Genomic_DNA"/>
</dbReference>
<proteinExistence type="predicted"/>
<evidence type="ECO:0000313" key="2">
    <source>
        <dbReference type="Proteomes" id="UP000177740"/>
    </source>
</evidence>
<reference evidence="1 2" key="1">
    <citation type="journal article" date="2016" name="Nat. Commun.">
        <title>Thousands of microbial genomes shed light on interconnected biogeochemical processes in an aquifer system.</title>
        <authorList>
            <person name="Anantharaman K."/>
            <person name="Brown C.T."/>
            <person name="Hug L.A."/>
            <person name="Sharon I."/>
            <person name="Castelle C.J."/>
            <person name="Probst A.J."/>
            <person name="Thomas B.C."/>
            <person name="Singh A."/>
            <person name="Wilkins M.J."/>
            <person name="Karaoz U."/>
            <person name="Brodie E.L."/>
            <person name="Williams K.H."/>
            <person name="Hubbard S.S."/>
            <person name="Banfield J.F."/>
        </authorList>
    </citation>
    <scope>NUCLEOTIDE SEQUENCE [LARGE SCALE GENOMIC DNA]</scope>
</reference>
<dbReference type="STRING" id="1801677.A2365_02555"/>
<dbReference type="Gene3D" id="3.40.50.450">
    <property type="match status" value="1"/>
</dbReference>
<evidence type="ECO:0000313" key="1">
    <source>
        <dbReference type="EMBL" id="OGZ26748.1"/>
    </source>
</evidence>
<name>A0A1G2ENB7_9BACT</name>
<comment type="caution">
    <text evidence="1">The sequence shown here is derived from an EMBL/GenBank/DDBJ whole genome shotgun (WGS) entry which is preliminary data.</text>
</comment>
<evidence type="ECO:0008006" key="3">
    <source>
        <dbReference type="Google" id="ProtNLM"/>
    </source>
</evidence>
<dbReference type="SUPFAM" id="SSF52309">
    <property type="entry name" value="N-(deoxy)ribosyltransferase-like"/>
    <property type="match status" value="1"/>
</dbReference>
<dbReference type="Proteomes" id="UP000177740">
    <property type="component" value="Unassembled WGS sequence"/>
</dbReference>
<organism evidence="1 2">
    <name type="scientific">Candidatus Nealsonbacteria bacterium RIFOXYB1_FULL_40_15</name>
    <dbReference type="NCBI Taxonomy" id="1801677"/>
    <lineage>
        <taxon>Bacteria</taxon>
        <taxon>Candidatus Nealsoniibacteriota</taxon>
    </lineage>
</organism>
<protein>
    <recommendedName>
        <fullName evidence="3">Maf-like protein</fullName>
    </recommendedName>
</protein>
<dbReference type="AlphaFoldDB" id="A0A1G2ENB7"/>
<gene>
    <name evidence="1" type="ORF">A2365_02555</name>
</gene>